<organism evidence="3 4">
    <name type="scientific">Candidatus Roizmanbacteria bacterium CG10_big_fil_rev_8_21_14_0_10_39_12</name>
    <dbReference type="NCBI Taxonomy" id="1974852"/>
    <lineage>
        <taxon>Bacteria</taxon>
        <taxon>Candidatus Roizmaniibacteriota</taxon>
    </lineage>
</organism>
<dbReference type="AlphaFoldDB" id="A0A2M8KPR1"/>
<dbReference type="SUPFAM" id="SSF51735">
    <property type="entry name" value="NAD(P)-binding Rossmann-fold domains"/>
    <property type="match status" value="1"/>
</dbReference>
<dbReference type="Gene3D" id="3.40.50.720">
    <property type="entry name" value="NAD(P)-binding Rossmann-like Domain"/>
    <property type="match status" value="1"/>
</dbReference>
<evidence type="ECO:0000256" key="1">
    <source>
        <dbReference type="ARBA" id="ARBA00007637"/>
    </source>
</evidence>
<protein>
    <submittedName>
        <fullName evidence="3">NAD(P)-dependent oxidoreductase</fullName>
    </submittedName>
</protein>
<dbReference type="PANTHER" id="PTHR43000">
    <property type="entry name" value="DTDP-D-GLUCOSE 4,6-DEHYDRATASE-RELATED"/>
    <property type="match status" value="1"/>
</dbReference>
<proteinExistence type="inferred from homology"/>
<dbReference type="EMBL" id="PFEC01000040">
    <property type="protein sequence ID" value="PJE61889.1"/>
    <property type="molecule type" value="Genomic_DNA"/>
</dbReference>
<dbReference type="Proteomes" id="UP000230222">
    <property type="component" value="Unassembled WGS sequence"/>
</dbReference>
<name>A0A2M8KPR1_9BACT</name>
<dbReference type="Pfam" id="PF01370">
    <property type="entry name" value="Epimerase"/>
    <property type="match status" value="1"/>
</dbReference>
<feature type="domain" description="NAD-dependent epimerase/dehydratase" evidence="2">
    <location>
        <begin position="3"/>
        <end position="234"/>
    </location>
</feature>
<dbReference type="InterPro" id="IPR036291">
    <property type="entry name" value="NAD(P)-bd_dom_sf"/>
</dbReference>
<comment type="caution">
    <text evidence="3">The sequence shown here is derived from an EMBL/GenBank/DDBJ whole genome shotgun (WGS) entry which is preliminary data.</text>
</comment>
<accession>A0A2M8KPR1</accession>
<dbReference type="InterPro" id="IPR001509">
    <property type="entry name" value="Epimerase_deHydtase"/>
</dbReference>
<reference evidence="4" key="1">
    <citation type="submission" date="2017-09" db="EMBL/GenBank/DDBJ databases">
        <title>Depth-based differentiation of microbial function through sediment-hosted aquifers and enrichment of novel symbionts in the deep terrestrial subsurface.</title>
        <authorList>
            <person name="Probst A.J."/>
            <person name="Ladd B."/>
            <person name="Jarett J.K."/>
            <person name="Geller-Mcgrath D.E."/>
            <person name="Sieber C.M.K."/>
            <person name="Emerson J.B."/>
            <person name="Anantharaman K."/>
            <person name="Thomas B.C."/>
            <person name="Malmstrom R."/>
            <person name="Stieglmeier M."/>
            <person name="Klingl A."/>
            <person name="Woyke T."/>
            <person name="Ryan C.M."/>
            <person name="Banfield J.F."/>
        </authorList>
    </citation>
    <scope>NUCLEOTIDE SEQUENCE [LARGE SCALE GENOMIC DNA]</scope>
</reference>
<comment type="similarity">
    <text evidence="1">Belongs to the NAD(P)-dependent epimerase/dehydratase family.</text>
</comment>
<sequence>MTILLTGGTGFIGSHVLDRLIADGYEVILLKRSTSQQWRITNNIGKVASYNVDEQDLEEVFQKHAIDYILHIAGHYVKKHKNIAELDELIDSNIRFPSHLLEFAAKYEVKGFINTGTFFEYKPQDTPLSERAEIEPYDYYAATKVAFESMLGYYTSHGSLKGITLKLFSPYGEKDNDKIIPLLIRSCIQNTPLSLTKGEQRLSFTYIGDIVDAYINAIKYMTNQQTQYEQFNIGSSQAHSIEDIVQTLTKMSPQKKNLIKLGAVPYGLHELMYMVCNAEKAEKLLHWKAKTELNTGLGKTMAYYQTSLATHY</sequence>
<evidence type="ECO:0000313" key="4">
    <source>
        <dbReference type="Proteomes" id="UP000230222"/>
    </source>
</evidence>
<evidence type="ECO:0000259" key="2">
    <source>
        <dbReference type="Pfam" id="PF01370"/>
    </source>
</evidence>
<evidence type="ECO:0000313" key="3">
    <source>
        <dbReference type="EMBL" id="PJE61889.1"/>
    </source>
</evidence>
<gene>
    <name evidence="3" type="ORF">COU87_02170</name>
</gene>